<evidence type="ECO:0000313" key="2">
    <source>
        <dbReference type="Proteomes" id="UP000033874"/>
    </source>
</evidence>
<comment type="caution">
    <text evidence="1">The sequence shown here is derived from an EMBL/GenBank/DDBJ whole genome shotgun (WGS) entry which is preliminary data.</text>
</comment>
<sequence length="68" mass="7334">MSDSTAPQPPLGYAIAFLAAHGPISRSEIYEAIKRGDLKAKKYGRRTIVPHAAWDAFITSMPDYAAAA</sequence>
<proteinExistence type="predicted"/>
<dbReference type="PATRIC" id="fig|56193.3.peg.1800"/>
<reference evidence="1 2" key="1">
    <citation type="submission" date="2015-04" db="EMBL/GenBank/DDBJ databases">
        <title>Genome sequence of aromatic hydrocarbons-degrading Sphingobium chungbukense DJ77.</title>
        <authorList>
            <person name="Kim Y.-C."/>
            <person name="Chae J.-C."/>
        </authorList>
    </citation>
    <scope>NUCLEOTIDE SEQUENCE [LARGE SCALE GENOMIC DNA]</scope>
    <source>
        <strain evidence="1 2">DJ77</strain>
    </source>
</reference>
<organism evidence="1 2">
    <name type="scientific">Sphingobium chungbukense</name>
    <dbReference type="NCBI Taxonomy" id="56193"/>
    <lineage>
        <taxon>Bacteria</taxon>
        <taxon>Pseudomonadati</taxon>
        <taxon>Pseudomonadota</taxon>
        <taxon>Alphaproteobacteria</taxon>
        <taxon>Sphingomonadales</taxon>
        <taxon>Sphingomonadaceae</taxon>
        <taxon>Sphingobium</taxon>
    </lineage>
</organism>
<name>A0A0M3ASW9_9SPHN</name>
<dbReference type="RefSeq" id="WP_046763158.1">
    <property type="nucleotide sequence ID" value="NZ_LBIC01000003.1"/>
</dbReference>
<gene>
    <name evidence="1" type="ORF">YP76_08690</name>
</gene>
<accession>A0A0M3ASW9</accession>
<dbReference type="AlphaFoldDB" id="A0A0M3ASW9"/>
<evidence type="ECO:0000313" key="1">
    <source>
        <dbReference type="EMBL" id="KKW92950.1"/>
    </source>
</evidence>
<evidence type="ECO:0008006" key="3">
    <source>
        <dbReference type="Google" id="ProtNLM"/>
    </source>
</evidence>
<keyword evidence="2" id="KW-1185">Reference proteome</keyword>
<dbReference type="EMBL" id="LBIC01000003">
    <property type="protein sequence ID" value="KKW92950.1"/>
    <property type="molecule type" value="Genomic_DNA"/>
</dbReference>
<protein>
    <recommendedName>
        <fullName evidence="3">Helix-turn-helix domain-containing protein</fullName>
    </recommendedName>
</protein>
<dbReference type="Proteomes" id="UP000033874">
    <property type="component" value="Unassembled WGS sequence"/>
</dbReference>